<keyword evidence="1" id="KW-1133">Transmembrane helix</keyword>
<proteinExistence type="predicted"/>
<sequence>MAHTPDQNPYNPVVNKKKKGPDVAVVGFLVGLLFPLLALILLYFFWFGDYTFANYISMFTGINNSFMMNNASKAISLAMISNLIPFYFFLNRKKYLTVRGILMASVLFCVLIVLYKFVWQ</sequence>
<reference evidence="2 3" key="1">
    <citation type="submission" date="2018-03" db="EMBL/GenBank/DDBJ databases">
        <title>Genomic Encyclopedia of Type Strains, Phase III (KMG-III): the genomes of soil and plant-associated and newly described type strains.</title>
        <authorList>
            <person name="Whitman W."/>
        </authorList>
    </citation>
    <scope>NUCLEOTIDE SEQUENCE [LARGE SCALE GENOMIC DNA]</scope>
    <source>
        <strain evidence="2 3">CGMCC 1.12700</strain>
    </source>
</reference>
<protein>
    <submittedName>
        <fullName evidence="2">Uncharacterized protein</fullName>
    </submittedName>
</protein>
<evidence type="ECO:0000313" key="2">
    <source>
        <dbReference type="EMBL" id="PSK95172.1"/>
    </source>
</evidence>
<dbReference type="RefSeq" id="WP_106521842.1">
    <property type="nucleotide sequence ID" value="NZ_PYGD01000001.1"/>
</dbReference>
<evidence type="ECO:0000256" key="1">
    <source>
        <dbReference type="SAM" id="Phobius"/>
    </source>
</evidence>
<organism evidence="2 3">
    <name type="scientific">Taibaiella chishuiensis</name>
    <dbReference type="NCBI Taxonomy" id="1434707"/>
    <lineage>
        <taxon>Bacteria</taxon>
        <taxon>Pseudomonadati</taxon>
        <taxon>Bacteroidota</taxon>
        <taxon>Chitinophagia</taxon>
        <taxon>Chitinophagales</taxon>
        <taxon>Chitinophagaceae</taxon>
        <taxon>Taibaiella</taxon>
    </lineage>
</organism>
<feature type="transmembrane region" description="Helical" evidence="1">
    <location>
        <begin position="23"/>
        <end position="46"/>
    </location>
</feature>
<keyword evidence="1" id="KW-0472">Membrane</keyword>
<keyword evidence="1" id="KW-0812">Transmembrane</keyword>
<dbReference type="EMBL" id="PYGD01000001">
    <property type="protein sequence ID" value="PSK95172.1"/>
    <property type="molecule type" value="Genomic_DNA"/>
</dbReference>
<feature type="transmembrane region" description="Helical" evidence="1">
    <location>
        <begin position="101"/>
        <end position="119"/>
    </location>
</feature>
<dbReference type="OrthoDB" id="1362378at2"/>
<gene>
    <name evidence="2" type="ORF">B0I18_1011338</name>
</gene>
<dbReference type="AlphaFoldDB" id="A0A2P8DD87"/>
<feature type="transmembrane region" description="Helical" evidence="1">
    <location>
        <begin position="66"/>
        <end position="89"/>
    </location>
</feature>
<accession>A0A2P8DD87</accession>
<dbReference type="Proteomes" id="UP000240572">
    <property type="component" value="Unassembled WGS sequence"/>
</dbReference>
<keyword evidence="3" id="KW-1185">Reference proteome</keyword>
<evidence type="ECO:0000313" key="3">
    <source>
        <dbReference type="Proteomes" id="UP000240572"/>
    </source>
</evidence>
<name>A0A2P8DD87_9BACT</name>
<comment type="caution">
    <text evidence="2">The sequence shown here is derived from an EMBL/GenBank/DDBJ whole genome shotgun (WGS) entry which is preliminary data.</text>
</comment>